<name>A0A8F6AIX6_9VIRU</name>
<dbReference type="EMBL" id="MZ089791">
    <property type="protein sequence ID" value="QXP45079.1"/>
    <property type="molecule type" value="Genomic_DNA"/>
</dbReference>
<accession>A0A8F6AIX6</accession>
<sequence>MMSLGLLLGSTAASVGSQILGGTAGKILGGIGSFLGMGAQQQNEREMMALQHQYNEEMAQANQQRNKELWDYTNYENQVQHMKNAGLSVGLMYGKGGAGGVSAAGAQGSGVTNPGTQAIAMGLQMRQIEAQTKLAEAQAKKAEAEAEKTKGVDTELANIEKDIRLGEVQITAANITKAAAEAQIAMENFNQEMINTEIAKETKEARIGEVFAEWALTRAEGTMKIAQKNLTEQQAAKVKKEIEYFAYEIATRRMSAEAAQEAAAAATQKIAKEYEIAGQKLDLEETKMIGDWIAAGVGTLADLVKSFSPKRIISAVDEIFTESGKRTVSSTTTKTGK</sequence>
<reference evidence="2" key="1">
    <citation type="submission" date="2021-04" db="EMBL/GenBank/DDBJ databases">
        <title>Genomes of microviruses identified in yellow-bellied marmot fecal samples.</title>
        <authorList>
            <person name="Varsani A."/>
            <person name="Kraberger S."/>
            <person name="Chatterjee A."/>
            <person name="Richet C."/>
            <person name="Fontenele R.S."/>
            <person name="Schmidlin K."/>
            <person name="Blumstein D.T."/>
        </authorList>
    </citation>
    <scope>NUCLEOTIDE SEQUENCE</scope>
    <source>
        <strain evidence="2">Mar45</strain>
    </source>
</reference>
<keyword evidence="1" id="KW-0175">Coiled coil</keyword>
<evidence type="ECO:0000256" key="1">
    <source>
        <dbReference type="SAM" id="Coils"/>
    </source>
</evidence>
<feature type="coiled-coil region" evidence="1">
    <location>
        <begin position="40"/>
        <end position="67"/>
    </location>
</feature>
<evidence type="ECO:0000313" key="2">
    <source>
        <dbReference type="EMBL" id="QXP45079.1"/>
    </source>
</evidence>
<organism evidence="2">
    <name type="scientific">Microvirus mar45</name>
    <dbReference type="NCBI Taxonomy" id="2851180"/>
    <lineage>
        <taxon>Viruses</taxon>
        <taxon>Monodnaviria</taxon>
        <taxon>Sangervirae</taxon>
        <taxon>Phixviricota</taxon>
        <taxon>Malgrandaviricetes</taxon>
        <taxon>Petitvirales</taxon>
        <taxon>Microviridae</taxon>
    </lineage>
</organism>
<proteinExistence type="predicted"/>
<feature type="coiled-coil region" evidence="1">
    <location>
        <begin position="172"/>
        <end position="236"/>
    </location>
</feature>
<protein>
    <submittedName>
        <fullName evidence="2">DNA pilot protein</fullName>
    </submittedName>
</protein>